<feature type="transmembrane region" description="Helical" evidence="1">
    <location>
        <begin position="46"/>
        <end position="78"/>
    </location>
</feature>
<name>A0A6M0CHG0_9FLAO</name>
<feature type="transmembrane region" description="Helical" evidence="1">
    <location>
        <begin position="110"/>
        <end position="130"/>
    </location>
</feature>
<comment type="caution">
    <text evidence="2">The sequence shown here is derived from an EMBL/GenBank/DDBJ whole genome shotgun (WGS) entry which is preliminary data.</text>
</comment>
<dbReference type="RefSeq" id="WP_164031846.1">
    <property type="nucleotide sequence ID" value="NZ_JAABOQ010000003.1"/>
</dbReference>
<feature type="transmembrane region" description="Helical" evidence="1">
    <location>
        <begin position="7"/>
        <end position="26"/>
    </location>
</feature>
<organism evidence="2 3">
    <name type="scientific">Spongiivirga citrea</name>
    <dbReference type="NCBI Taxonomy" id="1481457"/>
    <lineage>
        <taxon>Bacteria</taxon>
        <taxon>Pseudomonadati</taxon>
        <taxon>Bacteroidota</taxon>
        <taxon>Flavobacteriia</taxon>
        <taxon>Flavobacteriales</taxon>
        <taxon>Flavobacteriaceae</taxon>
        <taxon>Spongiivirga</taxon>
    </lineage>
</organism>
<protein>
    <submittedName>
        <fullName evidence="2">DoxX family protein</fullName>
    </submittedName>
</protein>
<dbReference type="EMBL" id="JAABOQ010000003">
    <property type="protein sequence ID" value="NER17396.1"/>
    <property type="molecule type" value="Genomic_DNA"/>
</dbReference>
<evidence type="ECO:0000313" key="3">
    <source>
        <dbReference type="Proteomes" id="UP000474296"/>
    </source>
</evidence>
<keyword evidence="1" id="KW-1133">Transmembrane helix</keyword>
<dbReference type="AlphaFoldDB" id="A0A6M0CHG0"/>
<dbReference type="Proteomes" id="UP000474296">
    <property type="component" value="Unassembled WGS sequence"/>
</dbReference>
<gene>
    <name evidence="2" type="ORF">GWK10_09250</name>
</gene>
<evidence type="ECO:0000256" key="1">
    <source>
        <dbReference type="SAM" id="Phobius"/>
    </source>
</evidence>
<proteinExistence type="predicted"/>
<keyword evidence="3" id="KW-1185">Reference proteome</keyword>
<feature type="transmembrane region" description="Helical" evidence="1">
    <location>
        <begin position="85"/>
        <end position="104"/>
    </location>
</feature>
<keyword evidence="1" id="KW-0472">Membrane</keyword>
<keyword evidence="1" id="KW-0812">Transmembrane</keyword>
<accession>A0A6M0CHG0</accession>
<sequence>MDTILNNGIELLLMLFIIITFLQSGIDKVVDWKGNLSWLNEHFSKSILAGTVPLLLGIVLVLELICGLLAIVGIYQLLSAGDSTMAVYASLLSGLTLLMLLFGQRVAKDYAGALTIVCYFMVIVIGLFVLRS</sequence>
<evidence type="ECO:0000313" key="2">
    <source>
        <dbReference type="EMBL" id="NER17396.1"/>
    </source>
</evidence>
<reference evidence="2 3" key="1">
    <citation type="submission" date="2020-01" db="EMBL/GenBank/DDBJ databases">
        <title>Spongiivirga citrea KCTC 32990T.</title>
        <authorList>
            <person name="Wang G."/>
        </authorList>
    </citation>
    <scope>NUCLEOTIDE SEQUENCE [LARGE SCALE GENOMIC DNA]</scope>
    <source>
        <strain evidence="2 3">KCTC 32990</strain>
    </source>
</reference>